<evidence type="ECO:0000313" key="3">
    <source>
        <dbReference type="Proteomes" id="UP000234845"/>
    </source>
</evidence>
<evidence type="ECO:0000313" key="2">
    <source>
        <dbReference type="EMBL" id="PLW82877.1"/>
    </source>
</evidence>
<accession>A0A2N5Y3C6</accession>
<dbReference type="Pfam" id="PF17194">
    <property type="entry name" value="AbiEi_3_N"/>
    <property type="match status" value="1"/>
</dbReference>
<evidence type="ECO:0000259" key="1">
    <source>
        <dbReference type="Pfam" id="PF17194"/>
    </source>
</evidence>
<dbReference type="EMBL" id="PKLZ01000003">
    <property type="protein sequence ID" value="PLW82877.1"/>
    <property type="molecule type" value="Genomic_DNA"/>
</dbReference>
<dbReference type="InterPro" id="IPR021561">
    <property type="entry name" value="AbiEi_3"/>
</dbReference>
<dbReference type="InterPro" id="IPR033455">
    <property type="entry name" value="AbiEi_3_N"/>
</dbReference>
<gene>
    <name evidence="2" type="ORF">CWI75_05355</name>
</gene>
<dbReference type="OrthoDB" id="1550938at2"/>
<organism evidence="2 3">
    <name type="scientific">Kineobactrum sediminis</name>
    <dbReference type="NCBI Taxonomy" id="1905677"/>
    <lineage>
        <taxon>Bacteria</taxon>
        <taxon>Pseudomonadati</taxon>
        <taxon>Pseudomonadota</taxon>
        <taxon>Gammaproteobacteria</taxon>
        <taxon>Cellvibrionales</taxon>
        <taxon>Halieaceae</taxon>
        <taxon>Kineobactrum</taxon>
    </lineage>
</organism>
<dbReference type="Pfam" id="PF11459">
    <property type="entry name" value="AbiEi_3"/>
    <property type="match status" value="1"/>
</dbReference>
<reference evidence="3" key="1">
    <citation type="submission" date="2017-11" db="EMBL/GenBank/DDBJ databases">
        <title>The draft genome sequence of Chromatocurvus sp. F02.</title>
        <authorList>
            <person name="Du Z.-J."/>
            <person name="Chang Y.-Q."/>
        </authorList>
    </citation>
    <scope>NUCLEOTIDE SEQUENCE [LARGE SCALE GENOMIC DNA]</scope>
    <source>
        <strain evidence="3">F02</strain>
    </source>
</reference>
<name>A0A2N5Y3C6_9GAMM</name>
<proteinExistence type="predicted"/>
<protein>
    <recommendedName>
        <fullName evidence="1">Transcriptional regulator AbiEi antitoxin N-terminal domain-containing protein</fullName>
    </recommendedName>
</protein>
<feature type="domain" description="Transcriptional regulator AbiEi antitoxin N-terminal" evidence="1">
    <location>
        <begin position="7"/>
        <end position="97"/>
    </location>
</feature>
<sequence>MSVQKDAKLNQLTRQIPEGVAVPSTWLTANGYSPQLVQKYVQSGWLIRLGGRVYSRPGHPVTWEGVILGLQRLGGFQLHLGGVSALNRQGLAHYLSLGGDAAVHVWGQGRAPGWVEQVPVDVRWHFHRRKLFEGDAEVGWVQLPTQVRDWTMQGSAPERAILEVLSQMDETPTSFTFAAELFEGLTSLRPAVVNTLLQSCLHNEAKRLFLFFATRYDYPWLKRVDVDAVDLGRGKRMVTRGGKLDKRYQITVPEAFHAG</sequence>
<keyword evidence="3" id="KW-1185">Reference proteome</keyword>
<dbReference type="Proteomes" id="UP000234845">
    <property type="component" value="Unassembled WGS sequence"/>
</dbReference>
<dbReference type="AlphaFoldDB" id="A0A2N5Y3C6"/>
<comment type="caution">
    <text evidence="2">The sequence shown here is derived from an EMBL/GenBank/DDBJ whole genome shotgun (WGS) entry which is preliminary data.</text>
</comment>